<dbReference type="InterPro" id="IPR020003">
    <property type="entry name" value="ATPase_a/bsu_AS"/>
</dbReference>
<evidence type="ECO:0000256" key="6">
    <source>
        <dbReference type="ARBA" id="ARBA00022519"/>
    </source>
</evidence>
<dbReference type="InterPro" id="IPR036121">
    <property type="entry name" value="ATPase_F1/V1/A1_a/bsu_N_sf"/>
</dbReference>
<dbReference type="EMBL" id="QXJC01000003">
    <property type="protein sequence ID" value="RID98657.1"/>
    <property type="molecule type" value="Genomic_DNA"/>
</dbReference>
<comment type="function">
    <text evidence="1 16">Produces ATP from ADP in the presence of a proton gradient across the membrane. The alpha chain is a regulatory subunit.</text>
</comment>
<keyword evidence="6" id="KW-0997">Cell inner membrane</keyword>
<dbReference type="InterPro" id="IPR023366">
    <property type="entry name" value="ATP_synth_asu-like_sf"/>
</dbReference>
<keyword evidence="8 16" id="KW-0375">Hydrogen ion transport</keyword>
<feature type="binding site" evidence="16">
    <location>
        <begin position="189"/>
        <end position="196"/>
    </location>
    <ligand>
        <name>ATP</name>
        <dbReference type="ChEBI" id="CHEBI:30616"/>
    </ligand>
</feature>
<dbReference type="SUPFAM" id="SSF47917">
    <property type="entry name" value="C-terminal domain of alpha and beta subunits of F1 ATP synthase"/>
    <property type="match status" value="1"/>
</dbReference>
<reference evidence="20 21" key="1">
    <citation type="submission" date="2018-09" db="EMBL/GenBank/DDBJ databases">
        <title>Draft genome of Simplicispira sp. NY-02.</title>
        <authorList>
            <person name="Im W.T."/>
        </authorList>
    </citation>
    <scope>NUCLEOTIDE SEQUENCE [LARGE SCALE GENOMIC DNA]</scope>
    <source>
        <strain evidence="20 21">NY-02</strain>
    </source>
</reference>
<dbReference type="PANTHER" id="PTHR48082:SF2">
    <property type="entry name" value="ATP SYNTHASE SUBUNIT ALPHA, MITOCHONDRIAL"/>
    <property type="match status" value="1"/>
</dbReference>
<dbReference type="NCBIfam" id="TIGR00962">
    <property type="entry name" value="atpA"/>
    <property type="match status" value="1"/>
</dbReference>
<dbReference type="InterPro" id="IPR005294">
    <property type="entry name" value="ATP_synth_F1_asu"/>
</dbReference>
<evidence type="ECO:0000256" key="5">
    <source>
        <dbReference type="ARBA" id="ARBA00022475"/>
    </source>
</evidence>
<comment type="subunit">
    <text evidence="15">F-type ATPases have 2 components, CF(1) - the catalytic core - and CF(0) - the membrane proton channel. CF(1) has five subunits: alpha(3), beta(3), gamma(1), delta(1), epsilon(1). CF(0) has four main subunits: a(1), b(1), b'(1) and c(9-12).</text>
</comment>
<evidence type="ECO:0000256" key="10">
    <source>
        <dbReference type="ARBA" id="ARBA00022967"/>
    </source>
</evidence>
<dbReference type="CDD" id="cd01132">
    <property type="entry name" value="F1-ATPase_alpha_CD"/>
    <property type="match status" value="1"/>
</dbReference>
<evidence type="ECO:0000313" key="20">
    <source>
        <dbReference type="EMBL" id="RID98657.1"/>
    </source>
</evidence>
<dbReference type="GO" id="GO:0043531">
    <property type="term" value="F:ADP binding"/>
    <property type="evidence" value="ECO:0007669"/>
    <property type="project" value="TreeGrafter"/>
</dbReference>
<keyword evidence="7 16" id="KW-0547">Nucleotide-binding</keyword>
<proteinExistence type="inferred from homology"/>
<protein>
    <recommendedName>
        <fullName evidence="16">ATP synthase subunit alpha</fullName>
        <ecNumber evidence="16">7.1.2.2</ecNumber>
    </recommendedName>
    <alternativeName>
        <fullName evidence="16">ATP synthase F1 sector subunit alpha</fullName>
    </alternativeName>
    <alternativeName>
        <fullName evidence="16">F-ATPase subunit alpha</fullName>
    </alternativeName>
</protein>
<keyword evidence="5 16" id="KW-1003">Cell membrane</keyword>
<dbReference type="PANTHER" id="PTHR48082">
    <property type="entry name" value="ATP SYNTHASE SUBUNIT ALPHA, MITOCHONDRIAL"/>
    <property type="match status" value="1"/>
</dbReference>
<keyword evidence="12 16" id="KW-0472">Membrane</keyword>
<dbReference type="Proteomes" id="UP000266302">
    <property type="component" value="Unassembled WGS sequence"/>
</dbReference>
<evidence type="ECO:0000256" key="8">
    <source>
        <dbReference type="ARBA" id="ARBA00022781"/>
    </source>
</evidence>
<evidence type="ECO:0000259" key="19">
    <source>
        <dbReference type="Pfam" id="PF02874"/>
    </source>
</evidence>
<dbReference type="CDD" id="cd18113">
    <property type="entry name" value="ATP-synt_F1_alpha_C"/>
    <property type="match status" value="1"/>
</dbReference>
<feature type="domain" description="ATPase F1/V1/A1 complex alpha/beta subunit nucleotide-binding" evidence="17">
    <location>
        <begin position="169"/>
        <end position="384"/>
    </location>
</feature>
<dbReference type="Pfam" id="PF00306">
    <property type="entry name" value="ATP-synt_ab_C"/>
    <property type="match status" value="1"/>
</dbReference>
<dbReference type="GO" id="GO:0045259">
    <property type="term" value="C:proton-transporting ATP synthase complex"/>
    <property type="evidence" value="ECO:0007669"/>
    <property type="project" value="UniProtKB-KW"/>
</dbReference>
<keyword evidence="4 16" id="KW-0813">Transport</keyword>
<dbReference type="Gene3D" id="1.20.150.20">
    <property type="entry name" value="ATP synthase alpha/beta chain, C-terminal domain"/>
    <property type="match status" value="1"/>
</dbReference>
<evidence type="ECO:0000256" key="16">
    <source>
        <dbReference type="HAMAP-Rule" id="MF_01346"/>
    </source>
</evidence>
<evidence type="ECO:0000256" key="1">
    <source>
        <dbReference type="ARBA" id="ARBA00003784"/>
    </source>
</evidence>
<dbReference type="GO" id="GO:0005886">
    <property type="term" value="C:plasma membrane"/>
    <property type="evidence" value="ECO:0007669"/>
    <property type="project" value="UniProtKB-SubCell"/>
</dbReference>
<evidence type="ECO:0000256" key="12">
    <source>
        <dbReference type="ARBA" id="ARBA00023136"/>
    </source>
</evidence>
<comment type="similarity">
    <text evidence="3 16">Belongs to the ATPase alpha/beta chains family.</text>
</comment>
<dbReference type="InterPro" id="IPR027417">
    <property type="entry name" value="P-loop_NTPase"/>
</dbReference>
<evidence type="ECO:0000256" key="11">
    <source>
        <dbReference type="ARBA" id="ARBA00023065"/>
    </source>
</evidence>
<feature type="domain" description="ATP synthase alpha subunit C-terminal" evidence="18">
    <location>
        <begin position="391"/>
        <end position="473"/>
    </location>
</feature>
<dbReference type="OrthoDB" id="9803053at2"/>
<dbReference type="PROSITE" id="PS00152">
    <property type="entry name" value="ATPASE_ALPHA_BETA"/>
    <property type="match status" value="1"/>
</dbReference>
<keyword evidence="9 16" id="KW-0067">ATP-binding</keyword>
<dbReference type="InterPro" id="IPR000793">
    <property type="entry name" value="ATP_synth_asu_C"/>
</dbReference>
<dbReference type="CDD" id="cd18116">
    <property type="entry name" value="ATP-synt_F1_alpha_N"/>
    <property type="match status" value="1"/>
</dbReference>
<evidence type="ECO:0000259" key="17">
    <source>
        <dbReference type="Pfam" id="PF00006"/>
    </source>
</evidence>
<sequence length="524" mass="54716">MSEALAEGSEVCETAPVPEPLVASLQRWRSAAAARLPEGAQPAHFEEIGRVHATGDGIAEIRGLAGARLGELLRFSSDRMGYAASLNADSIACVLLDDSAGVAVGDAVRRTGDVVQVPVGEALLGRVVDPLGRPLDGRGPVASTERLPAERPAPSILERALVQEPVHTGTLAVDALFPLGRGQRELLIGDRGTGKTAIAVDAVVAQKDSELICVYICVGQTSESAAAVVAAIEKFGAPERCIVVVASGSTAPGLQWLAPFAGFSMAEWFRDRGGHALVVVDDLSQHAATHRELALLMQQPPGREAYPGDIFHVHARLLERAAMLSPERGGGSLTALPVARTEAGNLSAYIPTNLISITDGQIVLNQRQFELGQLPAVDTGLSVSRVGGKTQAPLMRGAVAQLRLAYAQFLELEVFTRFGTELDARVQAQIARGRLIRAALGQPRLAPQDAALQVALLIALQTGLLDTGGPQALPARLAQLGAAIAADPVLAAALRTRGKPPPGLQERLSAQLAQVLGEPATAVV</sequence>
<dbReference type="EC" id="7.1.2.2" evidence="16"/>
<evidence type="ECO:0000256" key="4">
    <source>
        <dbReference type="ARBA" id="ARBA00022448"/>
    </source>
</evidence>
<comment type="subcellular location">
    <subcellularLocation>
        <location evidence="16">Cell membrane</location>
        <topology evidence="16">Peripheral membrane protein</topology>
    </subcellularLocation>
    <subcellularLocation>
        <location evidence="2">Membrane</location>
    </subcellularLocation>
</comment>
<dbReference type="HAMAP" id="MF_01346">
    <property type="entry name" value="ATP_synth_alpha_bact"/>
    <property type="match status" value="1"/>
</dbReference>
<keyword evidence="13 16" id="KW-0139">CF(1)</keyword>
<dbReference type="InterPro" id="IPR038376">
    <property type="entry name" value="ATP_synth_asu_C_sf"/>
</dbReference>
<keyword evidence="14 16" id="KW-0066">ATP synthesis</keyword>
<keyword evidence="21" id="KW-1185">Reference proteome</keyword>
<name>A0A398CCC7_9BURK</name>
<evidence type="ECO:0000256" key="9">
    <source>
        <dbReference type="ARBA" id="ARBA00022840"/>
    </source>
</evidence>
<dbReference type="InterPro" id="IPR004100">
    <property type="entry name" value="ATPase_F1/V1/A1_a/bsu_N"/>
</dbReference>
<dbReference type="GO" id="GO:0005524">
    <property type="term" value="F:ATP binding"/>
    <property type="evidence" value="ECO:0007669"/>
    <property type="project" value="UniProtKB-UniRule"/>
</dbReference>
<keyword evidence="11 16" id="KW-0406">Ion transport</keyword>
<dbReference type="Gene3D" id="2.40.30.20">
    <property type="match status" value="1"/>
</dbReference>
<evidence type="ECO:0000259" key="18">
    <source>
        <dbReference type="Pfam" id="PF00306"/>
    </source>
</evidence>
<dbReference type="InterPro" id="IPR033732">
    <property type="entry name" value="ATP_synth_F1_a_nt-bd_dom"/>
</dbReference>
<gene>
    <name evidence="16" type="primary">atpA</name>
    <name evidence="20" type="ORF">D3F03_10650</name>
</gene>
<keyword evidence="10 16" id="KW-1278">Translocase</keyword>
<dbReference type="InterPro" id="IPR000194">
    <property type="entry name" value="ATPase_F1/V1/A1_a/bsu_nucl-bd"/>
</dbReference>
<comment type="caution">
    <text evidence="20">The sequence shown here is derived from an EMBL/GenBank/DDBJ whole genome shotgun (WGS) entry which is preliminary data.</text>
</comment>
<dbReference type="Gene3D" id="3.40.50.300">
    <property type="entry name" value="P-loop containing nucleotide triphosphate hydrolases"/>
    <property type="match status" value="1"/>
</dbReference>
<dbReference type="SUPFAM" id="SSF50615">
    <property type="entry name" value="N-terminal domain of alpha and beta subunits of F1 ATP synthase"/>
    <property type="match status" value="1"/>
</dbReference>
<comment type="catalytic activity">
    <reaction evidence="16">
        <text>ATP + H2O + 4 H(+)(in) = ADP + phosphate + 5 H(+)(out)</text>
        <dbReference type="Rhea" id="RHEA:57720"/>
        <dbReference type="ChEBI" id="CHEBI:15377"/>
        <dbReference type="ChEBI" id="CHEBI:15378"/>
        <dbReference type="ChEBI" id="CHEBI:30616"/>
        <dbReference type="ChEBI" id="CHEBI:43474"/>
        <dbReference type="ChEBI" id="CHEBI:456216"/>
        <dbReference type="EC" id="7.1.2.2"/>
    </reaction>
</comment>
<evidence type="ECO:0000256" key="7">
    <source>
        <dbReference type="ARBA" id="ARBA00022741"/>
    </source>
</evidence>
<dbReference type="RefSeq" id="WP_119109322.1">
    <property type="nucleotide sequence ID" value="NZ_QXJC01000003.1"/>
</dbReference>
<accession>A0A398CCC7</accession>
<dbReference type="Pfam" id="PF02874">
    <property type="entry name" value="ATP-synt_ab_N"/>
    <property type="match status" value="1"/>
</dbReference>
<feature type="domain" description="ATPase F1/V1/A1 complex alpha/beta subunit N-terminal" evidence="19">
    <location>
        <begin position="46"/>
        <end position="112"/>
    </location>
</feature>
<dbReference type="SUPFAM" id="SSF52540">
    <property type="entry name" value="P-loop containing nucleoside triphosphate hydrolases"/>
    <property type="match status" value="1"/>
</dbReference>
<evidence type="ECO:0000313" key="21">
    <source>
        <dbReference type="Proteomes" id="UP000266302"/>
    </source>
</evidence>
<evidence type="ECO:0000256" key="3">
    <source>
        <dbReference type="ARBA" id="ARBA00008936"/>
    </source>
</evidence>
<dbReference type="NCBIfam" id="NF009884">
    <property type="entry name" value="PRK13343.1"/>
    <property type="match status" value="1"/>
</dbReference>
<dbReference type="GO" id="GO:0046933">
    <property type="term" value="F:proton-transporting ATP synthase activity, rotational mechanism"/>
    <property type="evidence" value="ECO:0007669"/>
    <property type="project" value="UniProtKB-UniRule"/>
</dbReference>
<evidence type="ECO:0000256" key="13">
    <source>
        <dbReference type="ARBA" id="ARBA00023196"/>
    </source>
</evidence>
<dbReference type="FunFam" id="3.40.50.300:FF:004039">
    <property type="entry name" value="ATP synthase subunit alpha, mitochondrial"/>
    <property type="match status" value="1"/>
</dbReference>
<evidence type="ECO:0000256" key="14">
    <source>
        <dbReference type="ARBA" id="ARBA00023310"/>
    </source>
</evidence>
<evidence type="ECO:0000256" key="2">
    <source>
        <dbReference type="ARBA" id="ARBA00004370"/>
    </source>
</evidence>
<feature type="site" description="Required for activity" evidence="16">
    <location>
        <position position="382"/>
    </location>
</feature>
<evidence type="ECO:0000256" key="15">
    <source>
        <dbReference type="ARBA" id="ARBA00026013"/>
    </source>
</evidence>
<dbReference type="AlphaFoldDB" id="A0A398CCC7"/>
<dbReference type="Pfam" id="PF00006">
    <property type="entry name" value="ATP-synt_ab"/>
    <property type="match status" value="1"/>
</dbReference>
<organism evidence="20 21">
    <name type="scientific">Simplicispira hankyongi</name>
    <dbReference type="NCBI Taxonomy" id="2315688"/>
    <lineage>
        <taxon>Bacteria</taxon>
        <taxon>Pseudomonadati</taxon>
        <taxon>Pseudomonadota</taxon>
        <taxon>Betaproteobacteria</taxon>
        <taxon>Burkholderiales</taxon>
        <taxon>Comamonadaceae</taxon>
        <taxon>Simplicispira</taxon>
    </lineage>
</organism>